<gene>
    <name evidence="2" type="ORF">C24_LOCUS4518</name>
</gene>
<dbReference type="PROSITE" id="PS50181">
    <property type="entry name" value="FBOX"/>
    <property type="match status" value="1"/>
</dbReference>
<dbReference type="SUPFAM" id="SSF81383">
    <property type="entry name" value="F-box domain"/>
    <property type="match status" value="1"/>
</dbReference>
<dbReference type="Pfam" id="PF08268">
    <property type="entry name" value="FBA_3"/>
    <property type="match status" value="1"/>
</dbReference>
<protein>
    <recommendedName>
        <fullName evidence="1">F-box domain-containing protein</fullName>
    </recommendedName>
</protein>
<dbReference type="Gene3D" id="1.20.1280.50">
    <property type="match status" value="1"/>
</dbReference>
<dbReference type="PANTHER" id="PTHR31111:SF94">
    <property type="entry name" value="E3 UBIQUITIN-PROTEIN LIGASE SGIP1"/>
    <property type="match status" value="1"/>
</dbReference>
<dbReference type="SMART" id="SM00256">
    <property type="entry name" value="FBOX"/>
    <property type="match status" value="1"/>
</dbReference>
<proteinExistence type="predicted"/>
<dbReference type="EMBL" id="CACSHJ010000087">
    <property type="protein sequence ID" value="CAA0295947.1"/>
    <property type="molecule type" value="Genomic_DNA"/>
</dbReference>
<dbReference type="Proteomes" id="UP000434276">
    <property type="component" value="Unassembled WGS sequence"/>
</dbReference>
<sequence length="393" mass="45481">MTKRKQQDTKENLTLTVFESNKRCSNSGGEYFDRIPADLVIKILSKLSAKSMAKCRCVCKLLSSIIRQPNYNQLFPIKYPDPPRFIFTFLGGGMLFSYTSTQPENPDENSSLVATAHHHTDIPRDFSQILSSVHGLVCYHRKIKNDTVFVIYNPITGQYVTLPILEAHATINYFAIGYDPINKRFKVLCVTSVHHGTGEEFDSQHQVLTFETGRRNLFWRKIQCRRHYYTHRYHKGICIKGVLYYAATSMKPMLGPMIVCFDVRSEKFGFITWKPPSLINYKGKLGSINSNDNDLVLWVLEHGQERKWSKHIYVKPLQWPEFNGIDVNFLVTSKGEAVFCPNHYDPQVPFYLYYCNLEENIVVRVRVEVPESQGSKRVLFHAVPNYLENMKLT</sequence>
<evidence type="ECO:0000313" key="2">
    <source>
        <dbReference type="EMBL" id="CAA0295947.1"/>
    </source>
</evidence>
<dbReference type="InterPro" id="IPR001810">
    <property type="entry name" value="F-box_dom"/>
</dbReference>
<dbReference type="ExpressionAtlas" id="A0A5S9WPU8">
    <property type="expression patterns" value="differential"/>
</dbReference>
<dbReference type="NCBIfam" id="TIGR01640">
    <property type="entry name" value="F_box_assoc_1"/>
    <property type="match status" value="1"/>
</dbReference>
<evidence type="ECO:0000313" key="3">
    <source>
        <dbReference type="Proteomes" id="UP000434276"/>
    </source>
</evidence>
<dbReference type="OrthoDB" id="1112887at2759"/>
<organism evidence="2 3">
    <name type="scientific">Arabidopsis thaliana</name>
    <name type="common">Mouse-ear cress</name>
    <dbReference type="NCBI Taxonomy" id="3702"/>
    <lineage>
        <taxon>Eukaryota</taxon>
        <taxon>Viridiplantae</taxon>
        <taxon>Streptophyta</taxon>
        <taxon>Embryophyta</taxon>
        <taxon>Tracheophyta</taxon>
        <taxon>Spermatophyta</taxon>
        <taxon>Magnoliopsida</taxon>
        <taxon>eudicotyledons</taxon>
        <taxon>Gunneridae</taxon>
        <taxon>Pentapetalae</taxon>
        <taxon>rosids</taxon>
        <taxon>malvids</taxon>
        <taxon>Brassicales</taxon>
        <taxon>Brassicaceae</taxon>
        <taxon>Camelineae</taxon>
        <taxon>Arabidopsis</taxon>
    </lineage>
</organism>
<dbReference type="InterPro" id="IPR013187">
    <property type="entry name" value="F-box-assoc_dom_typ3"/>
</dbReference>
<dbReference type="PANTHER" id="PTHR31111">
    <property type="entry name" value="BNAA05G37150D PROTEIN-RELATED"/>
    <property type="match status" value="1"/>
</dbReference>
<name>A0A5S9WPU8_ARATH</name>
<dbReference type="InterPro" id="IPR017451">
    <property type="entry name" value="F-box-assoc_interact_dom"/>
</dbReference>
<accession>A0A5S9WPU8</accession>
<feature type="domain" description="F-box" evidence="1">
    <location>
        <begin position="29"/>
        <end position="74"/>
    </location>
</feature>
<dbReference type="Pfam" id="PF00646">
    <property type="entry name" value="F-box"/>
    <property type="match status" value="1"/>
</dbReference>
<dbReference type="InterPro" id="IPR036047">
    <property type="entry name" value="F-box-like_dom_sf"/>
</dbReference>
<reference evidence="2 3" key="1">
    <citation type="submission" date="2019-12" db="EMBL/GenBank/DDBJ databases">
        <authorList>
            <person name="Jiao W.-B."/>
            <person name="Schneeberger K."/>
        </authorList>
    </citation>
    <scope>NUCLEOTIDE SEQUENCE [LARGE SCALE GENOMIC DNA]</scope>
    <source>
        <strain evidence="3">cv. C24</strain>
    </source>
</reference>
<evidence type="ECO:0000259" key="1">
    <source>
        <dbReference type="PROSITE" id="PS50181"/>
    </source>
</evidence>
<dbReference type="AlphaFoldDB" id="A0A5S9WPU8"/>